<dbReference type="PANTHER" id="PTHR43744:SF6">
    <property type="entry name" value="ABC TRANSPORTER PERMEASE PROTEIN YESQ-RELATED"/>
    <property type="match status" value="1"/>
</dbReference>
<proteinExistence type="inferred from homology"/>
<dbReference type="SUPFAM" id="SSF161098">
    <property type="entry name" value="MetI-like"/>
    <property type="match status" value="1"/>
</dbReference>
<evidence type="ECO:0000256" key="4">
    <source>
        <dbReference type="ARBA" id="ARBA00022692"/>
    </source>
</evidence>
<dbReference type="AlphaFoldDB" id="A0A1I1AEN3"/>
<dbReference type="GO" id="GO:0055085">
    <property type="term" value="P:transmembrane transport"/>
    <property type="evidence" value="ECO:0007669"/>
    <property type="project" value="InterPro"/>
</dbReference>
<comment type="subcellular location">
    <subcellularLocation>
        <location evidence="1 7">Cell membrane</location>
        <topology evidence="1 7">Multi-pass membrane protein</topology>
    </subcellularLocation>
</comment>
<dbReference type="PROSITE" id="PS50928">
    <property type="entry name" value="ABC_TM1"/>
    <property type="match status" value="1"/>
</dbReference>
<feature type="transmembrane region" description="Helical" evidence="7">
    <location>
        <begin position="105"/>
        <end position="129"/>
    </location>
</feature>
<feature type="transmembrane region" description="Helical" evidence="7">
    <location>
        <begin position="279"/>
        <end position="299"/>
    </location>
</feature>
<evidence type="ECO:0000256" key="8">
    <source>
        <dbReference type="SAM" id="MobiDB-lite"/>
    </source>
</evidence>
<keyword evidence="2 7" id="KW-0813">Transport</keyword>
<dbReference type="InterPro" id="IPR035906">
    <property type="entry name" value="MetI-like_sf"/>
</dbReference>
<reference evidence="10 11" key="1">
    <citation type="submission" date="2016-10" db="EMBL/GenBank/DDBJ databases">
        <authorList>
            <person name="de Groot N.N."/>
        </authorList>
    </citation>
    <scope>NUCLEOTIDE SEQUENCE [LARGE SCALE GENOMIC DNA]</scope>
    <source>
        <strain evidence="10 11">CGMCC 4.6945</strain>
    </source>
</reference>
<feature type="compositionally biased region" description="Polar residues" evidence="8">
    <location>
        <begin position="1"/>
        <end position="14"/>
    </location>
</feature>
<dbReference type="RefSeq" id="WP_090034282.1">
    <property type="nucleotide sequence ID" value="NZ_BONM01000032.1"/>
</dbReference>
<dbReference type="EMBL" id="FOKA01000016">
    <property type="protein sequence ID" value="SFB34803.1"/>
    <property type="molecule type" value="Genomic_DNA"/>
</dbReference>
<comment type="similarity">
    <text evidence="7">Belongs to the binding-protein-dependent transport system permease family.</text>
</comment>
<keyword evidence="11" id="KW-1185">Reference proteome</keyword>
<keyword evidence="6 7" id="KW-0472">Membrane</keyword>
<feature type="region of interest" description="Disordered" evidence="8">
    <location>
        <begin position="1"/>
        <end position="28"/>
    </location>
</feature>
<evidence type="ECO:0000256" key="7">
    <source>
        <dbReference type="RuleBase" id="RU363032"/>
    </source>
</evidence>
<evidence type="ECO:0000313" key="11">
    <source>
        <dbReference type="Proteomes" id="UP000199012"/>
    </source>
</evidence>
<organism evidence="10 11">
    <name type="scientific">Cellulomonas marina</name>
    <dbReference type="NCBI Taxonomy" id="988821"/>
    <lineage>
        <taxon>Bacteria</taxon>
        <taxon>Bacillati</taxon>
        <taxon>Actinomycetota</taxon>
        <taxon>Actinomycetes</taxon>
        <taxon>Micrococcales</taxon>
        <taxon>Cellulomonadaceae</taxon>
        <taxon>Cellulomonas</taxon>
    </lineage>
</organism>
<dbReference type="STRING" id="988821.SAMN05421867_11648"/>
<dbReference type="GO" id="GO:0005886">
    <property type="term" value="C:plasma membrane"/>
    <property type="evidence" value="ECO:0007669"/>
    <property type="project" value="UniProtKB-SubCell"/>
</dbReference>
<feature type="transmembrane region" description="Helical" evidence="7">
    <location>
        <begin position="170"/>
        <end position="191"/>
    </location>
</feature>
<evidence type="ECO:0000259" key="9">
    <source>
        <dbReference type="PROSITE" id="PS50928"/>
    </source>
</evidence>
<protein>
    <submittedName>
        <fullName evidence="10">Multiple sugar transport system permease protein</fullName>
    </submittedName>
</protein>
<evidence type="ECO:0000256" key="3">
    <source>
        <dbReference type="ARBA" id="ARBA00022475"/>
    </source>
</evidence>
<feature type="transmembrane region" description="Helical" evidence="7">
    <location>
        <begin position="141"/>
        <end position="164"/>
    </location>
</feature>
<dbReference type="Gene3D" id="1.10.3720.10">
    <property type="entry name" value="MetI-like"/>
    <property type="match status" value="1"/>
</dbReference>
<dbReference type="Proteomes" id="UP000199012">
    <property type="component" value="Unassembled WGS sequence"/>
</dbReference>
<keyword evidence="10" id="KW-0762">Sugar transport</keyword>
<evidence type="ECO:0000256" key="2">
    <source>
        <dbReference type="ARBA" id="ARBA00022448"/>
    </source>
</evidence>
<dbReference type="InterPro" id="IPR000515">
    <property type="entry name" value="MetI-like"/>
</dbReference>
<dbReference type="CDD" id="cd06261">
    <property type="entry name" value="TM_PBP2"/>
    <property type="match status" value="1"/>
</dbReference>
<dbReference type="PANTHER" id="PTHR43744">
    <property type="entry name" value="ABC TRANSPORTER PERMEASE PROTEIN MG189-RELATED-RELATED"/>
    <property type="match status" value="1"/>
</dbReference>
<keyword evidence="5 7" id="KW-1133">Transmembrane helix</keyword>
<keyword evidence="3" id="KW-1003">Cell membrane</keyword>
<feature type="domain" description="ABC transmembrane type-1" evidence="9">
    <location>
        <begin position="106"/>
        <end position="300"/>
    </location>
</feature>
<feature type="transmembrane region" description="Helical" evidence="7">
    <location>
        <begin position="222"/>
        <end position="242"/>
    </location>
</feature>
<dbReference type="Pfam" id="PF00528">
    <property type="entry name" value="BPD_transp_1"/>
    <property type="match status" value="1"/>
</dbReference>
<accession>A0A1I1AEN3</accession>
<keyword evidence="4 7" id="KW-0812">Transmembrane</keyword>
<feature type="transmembrane region" description="Helical" evidence="7">
    <location>
        <begin position="47"/>
        <end position="69"/>
    </location>
</feature>
<sequence>MAATSQLPGLSSTGPGLAGAAASTGGEPRGRVPAPILRAFRARPSTYAVLLVVSALLFTPFVLMVSIALSSDRTTAAGAFTILPGEWNWQNFVDVFTTDLPTGRFLLNSVIIATFSALGQVLSSSLVGYAFARLRAPGKNAVFVVVIATMMIPAQITMIPQFVLFKELGWVNTFLPLIVPNFFTNAFNVFLVRQFVTRLSNEIDEAAQVDGLGYFGIYRRMILPMLTPVLIAIGIFTLTATWGDFMGPLIYLNNEEDMPLALGLQYMTSTTNDLQTPPWNLVMVGSIVLTLPMIAVYYLGQKYLYEMNLNGGSAGVK</sequence>
<evidence type="ECO:0000313" key="10">
    <source>
        <dbReference type="EMBL" id="SFB34803.1"/>
    </source>
</evidence>
<name>A0A1I1AEN3_9CELL</name>
<evidence type="ECO:0000256" key="6">
    <source>
        <dbReference type="ARBA" id="ARBA00023136"/>
    </source>
</evidence>
<evidence type="ECO:0000256" key="1">
    <source>
        <dbReference type="ARBA" id="ARBA00004651"/>
    </source>
</evidence>
<evidence type="ECO:0000256" key="5">
    <source>
        <dbReference type="ARBA" id="ARBA00022989"/>
    </source>
</evidence>
<gene>
    <name evidence="10" type="ORF">SAMN05421867_11648</name>
</gene>